<dbReference type="OrthoDB" id="9786766at2"/>
<sequence length="872" mass="100067">MMRIFLLTNLAIIVFVAGTKAQSLNYTLSDDSLVNYHASQKKIYYATRTELKPRIDGELDDLCWEEIGTWQGDFIQQQPNQAKEPSQQTKLKILYDDTYLYMGIICYDDEPEKIRSILGRRDENMGDMAGIALDSYFDKQSAFEFNVTAAGQKVDLMHLGEYGWDFNWDAVWDGKASVGDSAWYVEMRVPFSQLRYANKEEHIWGMHVWRWIDRLKEEDQWKLIPVDAPAMVYIFGELHGIKDIPYKRNFELLPYAKSKYVSGAEKNPTAGFGLDGKIGVTSDFTLDYTINPDFGQVEADPSVLNLTSYEVFYDEKRPFFLEGNSILEYEAGSDLLFYSRRIGAAPGYYPDYGMDETLTMPDQTSILNALKLTGKNRSGLSLGVINSMTARENAIITSDNQERKEAVEPFTNFFIGRVKQDFNNGSTVLGGMVTSTIRNIKDAHLEYLPESSLVSGLDFQHNWLNRKYFVDFKGFYSKVSGSEEAISLLQLDSRHYFQRSDAGHLSFNENLTSMQGWGGELKGGKRSGKFRLVGSLDWRSPGVELNDVGYLRQADYVTQKLSSVYWVSKPKGILNSYYFELDQRQNWSYGGENLGGDLMGHVRLQFKNLWKLDLVADRSFYEVDTRKLWGGPSLRIDGEISGEVFLQTNSSKDLFFAGGVELMKNDDKVSSGNYYTFYVQWQIGSRFTLSSMNKLNVVTDNNQYVTRTILNDATNYIVGKIDRKTISSTLRAEFFVTPELSFQYYGNPYASVGKYSDYRIVADSKSTNIDQRFLPLFVRNFDSGESWLYTATDNPVLNLSSRNPDFNFQEFRSNFVARWEYKTGSTIYFVWTNTRSRYEQFYEPSVFQSLKGLNKVTAENAFMLKVSFWFSI</sequence>
<dbReference type="EMBL" id="FQUM01000002">
    <property type="protein sequence ID" value="SHE66478.1"/>
    <property type="molecule type" value="Genomic_DNA"/>
</dbReference>
<dbReference type="InterPro" id="IPR045670">
    <property type="entry name" value="DUF5916"/>
</dbReference>
<dbReference type="CDD" id="cd09618">
    <property type="entry name" value="CBM9_like_2"/>
    <property type="match status" value="1"/>
</dbReference>
<evidence type="ECO:0000259" key="2">
    <source>
        <dbReference type="Pfam" id="PF06452"/>
    </source>
</evidence>
<feature type="chain" id="PRO_5012522111" evidence="1">
    <location>
        <begin position="22"/>
        <end position="872"/>
    </location>
</feature>
<dbReference type="STRING" id="1484053.SAMN05444274_10257"/>
<evidence type="ECO:0000256" key="1">
    <source>
        <dbReference type="SAM" id="SignalP"/>
    </source>
</evidence>
<proteinExistence type="predicted"/>
<dbReference type="GO" id="GO:0030246">
    <property type="term" value="F:carbohydrate binding"/>
    <property type="evidence" value="ECO:0007669"/>
    <property type="project" value="InterPro"/>
</dbReference>
<accession>A0A1M4VC99</accession>
<organism evidence="4 5">
    <name type="scientific">Mariniphaga anaerophila</name>
    <dbReference type="NCBI Taxonomy" id="1484053"/>
    <lineage>
        <taxon>Bacteria</taxon>
        <taxon>Pseudomonadati</taxon>
        <taxon>Bacteroidota</taxon>
        <taxon>Bacteroidia</taxon>
        <taxon>Marinilabiliales</taxon>
        <taxon>Prolixibacteraceae</taxon>
        <taxon>Mariniphaga</taxon>
    </lineage>
</organism>
<feature type="domain" description="DUF5916" evidence="3">
    <location>
        <begin position="251"/>
        <end position="869"/>
    </location>
</feature>
<gene>
    <name evidence="4" type="ORF">SAMN05444274_10257</name>
</gene>
<dbReference type="RefSeq" id="WP_072999023.1">
    <property type="nucleotide sequence ID" value="NZ_FQUM01000002.1"/>
</dbReference>
<evidence type="ECO:0000259" key="3">
    <source>
        <dbReference type="Pfam" id="PF19313"/>
    </source>
</evidence>
<evidence type="ECO:0000313" key="5">
    <source>
        <dbReference type="Proteomes" id="UP000184164"/>
    </source>
</evidence>
<dbReference type="Pfam" id="PF19313">
    <property type="entry name" value="DUF5916"/>
    <property type="match status" value="1"/>
</dbReference>
<dbReference type="AlphaFoldDB" id="A0A1M4VC99"/>
<evidence type="ECO:0000313" key="4">
    <source>
        <dbReference type="EMBL" id="SHE66478.1"/>
    </source>
</evidence>
<feature type="signal peptide" evidence="1">
    <location>
        <begin position="1"/>
        <end position="21"/>
    </location>
</feature>
<name>A0A1M4VC99_9BACT</name>
<reference evidence="4 5" key="1">
    <citation type="submission" date="2016-11" db="EMBL/GenBank/DDBJ databases">
        <authorList>
            <person name="Jaros S."/>
            <person name="Januszkiewicz K."/>
            <person name="Wedrychowicz H."/>
        </authorList>
    </citation>
    <scope>NUCLEOTIDE SEQUENCE [LARGE SCALE GENOMIC DNA]</scope>
    <source>
        <strain evidence="4 5">DSM 26910</strain>
    </source>
</reference>
<dbReference type="GO" id="GO:0004553">
    <property type="term" value="F:hydrolase activity, hydrolyzing O-glycosyl compounds"/>
    <property type="evidence" value="ECO:0007669"/>
    <property type="project" value="InterPro"/>
</dbReference>
<dbReference type="Proteomes" id="UP000184164">
    <property type="component" value="Unassembled WGS sequence"/>
</dbReference>
<dbReference type="InterPro" id="IPR010502">
    <property type="entry name" value="Carb-bd_dom_fam9"/>
</dbReference>
<dbReference type="SUPFAM" id="SSF49344">
    <property type="entry name" value="CBD9-like"/>
    <property type="match status" value="1"/>
</dbReference>
<feature type="domain" description="Carbohydrate-binding" evidence="2">
    <location>
        <begin position="55"/>
        <end position="208"/>
    </location>
</feature>
<protein>
    <submittedName>
        <fullName evidence="4">Carbohydrate family 9 binding domain-like</fullName>
    </submittedName>
</protein>
<dbReference type="Gene3D" id="2.60.40.1190">
    <property type="match status" value="1"/>
</dbReference>
<keyword evidence="5" id="KW-1185">Reference proteome</keyword>
<dbReference type="Pfam" id="PF06452">
    <property type="entry name" value="CBM9_1"/>
    <property type="match status" value="1"/>
</dbReference>
<dbReference type="GO" id="GO:0016052">
    <property type="term" value="P:carbohydrate catabolic process"/>
    <property type="evidence" value="ECO:0007669"/>
    <property type="project" value="InterPro"/>
</dbReference>
<keyword evidence="1" id="KW-0732">Signal</keyword>